<gene>
    <name evidence="2" type="ORF">COLO4_05839</name>
</gene>
<protein>
    <submittedName>
        <fullName evidence="2">Uncharacterized protein</fullName>
    </submittedName>
</protein>
<dbReference type="Proteomes" id="UP000187203">
    <property type="component" value="Unassembled WGS sequence"/>
</dbReference>
<accession>A0A1R3KPU7</accession>
<feature type="region of interest" description="Disordered" evidence="1">
    <location>
        <begin position="1"/>
        <end position="20"/>
    </location>
</feature>
<comment type="caution">
    <text evidence="2">The sequence shown here is derived from an EMBL/GenBank/DDBJ whole genome shotgun (WGS) entry which is preliminary data.</text>
</comment>
<dbReference type="AlphaFoldDB" id="A0A1R3KPU7"/>
<dbReference type="EMBL" id="AWUE01012484">
    <property type="protein sequence ID" value="OMP09069.1"/>
    <property type="molecule type" value="Genomic_DNA"/>
</dbReference>
<organism evidence="2 3">
    <name type="scientific">Corchorus olitorius</name>
    <dbReference type="NCBI Taxonomy" id="93759"/>
    <lineage>
        <taxon>Eukaryota</taxon>
        <taxon>Viridiplantae</taxon>
        <taxon>Streptophyta</taxon>
        <taxon>Embryophyta</taxon>
        <taxon>Tracheophyta</taxon>
        <taxon>Spermatophyta</taxon>
        <taxon>Magnoliopsida</taxon>
        <taxon>eudicotyledons</taxon>
        <taxon>Gunneridae</taxon>
        <taxon>Pentapetalae</taxon>
        <taxon>rosids</taxon>
        <taxon>malvids</taxon>
        <taxon>Malvales</taxon>
        <taxon>Malvaceae</taxon>
        <taxon>Grewioideae</taxon>
        <taxon>Apeibeae</taxon>
        <taxon>Corchorus</taxon>
    </lineage>
</organism>
<evidence type="ECO:0000256" key="1">
    <source>
        <dbReference type="SAM" id="MobiDB-lite"/>
    </source>
</evidence>
<sequence>MGSEMGLLDPHESGAVSFEKPRKIPGMGACLRCQFELQACEGLRGFDTVFPSSILSVMLQLSIASVFHHLLLSWPMGASTRLFGPNEVLTATR</sequence>
<evidence type="ECO:0000313" key="3">
    <source>
        <dbReference type="Proteomes" id="UP000187203"/>
    </source>
</evidence>
<evidence type="ECO:0000313" key="2">
    <source>
        <dbReference type="EMBL" id="OMP09069.1"/>
    </source>
</evidence>
<reference evidence="3" key="1">
    <citation type="submission" date="2013-09" db="EMBL/GenBank/DDBJ databases">
        <title>Corchorus olitorius genome sequencing.</title>
        <authorList>
            <person name="Alam M."/>
            <person name="Haque M.S."/>
            <person name="Islam M.S."/>
            <person name="Emdad E.M."/>
            <person name="Islam M.M."/>
            <person name="Ahmed B."/>
            <person name="Halim A."/>
            <person name="Hossen Q.M.M."/>
            <person name="Hossain M.Z."/>
            <person name="Ahmed R."/>
            <person name="Khan M.M."/>
            <person name="Islam R."/>
            <person name="Rashid M.M."/>
            <person name="Khan S.A."/>
            <person name="Rahman M.S."/>
            <person name="Alam M."/>
            <person name="Yahiya A.S."/>
            <person name="Khan M.S."/>
            <person name="Azam M.S."/>
            <person name="Haque T."/>
            <person name="Lashkar M.Z.H."/>
            <person name="Akhand A.I."/>
            <person name="Morshed G."/>
            <person name="Roy S."/>
            <person name="Uddin K.S."/>
            <person name="Rabeya T."/>
            <person name="Hossain A.S."/>
            <person name="Chowdhury A."/>
            <person name="Snigdha A.R."/>
            <person name="Mortoza M.S."/>
            <person name="Matin S.A."/>
            <person name="Hoque S.M.E."/>
            <person name="Islam M.K."/>
            <person name="Roy D.K."/>
            <person name="Haider R."/>
            <person name="Moosa M.M."/>
            <person name="Elias S.M."/>
            <person name="Hasan A.M."/>
            <person name="Jahan S."/>
            <person name="Shafiuddin M."/>
            <person name="Mahmood N."/>
            <person name="Shommy N.S."/>
        </authorList>
    </citation>
    <scope>NUCLEOTIDE SEQUENCE [LARGE SCALE GENOMIC DNA]</scope>
    <source>
        <strain evidence="3">cv. O-4</strain>
    </source>
</reference>
<proteinExistence type="predicted"/>
<name>A0A1R3KPU7_9ROSI</name>
<keyword evidence="3" id="KW-1185">Reference proteome</keyword>